<comment type="caution">
    <text evidence="3">The sequence shown here is derived from an EMBL/GenBank/DDBJ whole genome shotgun (WGS) entry which is preliminary data.</text>
</comment>
<keyword evidence="1" id="KW-1133">Transmembrane helix</keyword>
<keyword evidence="1" id="KW-0472">Membrane</keyword>
<feature type="signal peptide" evidence="2">
    <location>
        <begin position="1"/>
        <end position="21"/>
    </location>
</feature>
<evidence type="ECO:0000256" key="1">
    <source>
        <dbReference type="SAM" id="Phobius"/>
    </source>
</evidence>
<evidence type="ECO:0000313" key="4">
    <source>
        <dbReference type="Proteomes" id="UP001152320"/>
    </source>
</evidence>
<organism evidence="3 4">
    <name type="scientific">Holothuria leucospilota</name>
    <name type="common">Black long sea cucumber</name>
    <name type="synonym">Mertensiothuria leucospilota</name>
    <dbReference type="NCBI Taxonomy" id="206669"/>
    <lineage>
        <taxon>Eukaryota</taxon>
        <taxon>Metazoa</taxon>
        <taxon>Echinodermata</taxon>
        <taxon>Eleutherozoa</taxon>
        <taxon>Echinozoa</taxon>
        <taxon>Holothuroidea</taxon>
        <taxon>Aspidochirotacea</taxon>
        <taxon>Aspidochirotida</taxon>
        <taxon>Holothuriidae</taxon>
        <taxon>Holothuria</taxon>
    </lineage>
</organism>
<sequence length="366" mass="41296">MMKVLICLIMLFTEMQFGVKPDVPFPLITQCGNVSNKCFTVADEADMECLVRGARPMVLLDFMARTVEGDKNISSELVTTSDGDGYTSTVITSNAFHFSPLLVLLVCKASTSIPGLFDNTESVALVQNGLVQINPDQTTSITIQRYERMELHCTENENAFIVWKKSIPPRDVDYEILLYSVSFGQGFIEVFADDIILENNVSLVLPSVDIQHEGKYVCLYGDGMSAGVRVYNVIVVANPPTTRQTHQLERPIFSLWVLVVLIVLLVFICGVTMVICLIKYYGSSLKSPVYNLDLLTGQWKELDWIRIQHTDLDEFRRVINVYRKKLRLSATKEIVMSGNVNEDESIEHGEEDIDIMAQLRIIGYRE</sequence>
<evidence type="ECO:0000256" key="2">
    <source>
        <dbReference type="SAM" id="SignalP"/>
    </source>
</evidence>
<evidence type="ECO:0008006" key="5">
    <source>
        <dbReference type="Google" id="ProtNLM"/>
    </source>
</evidence>
<feature type="chain" id="PRO_5040474661" description="Ig-like domain-containing protein" evidence="2">
    <location>
        <begin position="22"/>
        <end position="366"/>
    </location>
</feature>
<keyword evidence="4" id="KW-1185">Reference proteome</keyword>
<keyword evidence="2" id="KW-0732">Signal</keyword>
<accession>A0A9Q1CDL6</accession>
<protein>
    <recommendedName>
        <fullName evidence="5">Ig-like domain-containing protein</fullName>
    </recommendedName>
</protein>
<feature type="transmembrane region" description="Helical" evidence="1">
    <location>
        <begin position="253"/>
        <end position="278"/>
    </location>
</feature>
<proteinExistence type="predicted"/>
<dbReference type="Proteomes" id="UP001152320">
    <property type="component" value="Chromosome 4"/>
</dbReference>
<evidence type="ECO:0000313" key="3">
    <source>
        <dbReference type="EMBL" id="KAJ8043011.1"/>
    </source>
</evidence>
<name>A0A9Q1CDL6_HOLLE</name>
<dbReference type="InterPro" id="IPR013783">
    <property type="entry name" value="Ig-like_fold"/>
</dbReference>
<keyword evidence="1" id="KW-0812">Transmembrane</keyword>
<reference evidence="3" key="1">
    <citation type="submission" date="2021-10" db="EMBL/GenBank/DDBJ databases">
        <title>Tropical sea cucumber genome reveals ecological adaptation and Cuvierian tubules defense mechanism.</title>
        <authorList>
            <person name="Chen T."/>
        </authorList>
    </citation>
    <scope>NUCLEOTIDE SEQUENCE</scope>
    <source>
        <strain evidence="3">Nanhai2018</strain>
        <tissue evidence="3">Muscle</tissue>
    </source>
</reference>
<dbReference type="SUPFAM" id="SSF48726">
    <property type="entry name" value="Immunoglobulin"/>
    <property type="match status" value="1"/>
</dbReference>
<dbReference type="InterPro" id="IPR036179">
    <property type="entry name" value="Ig-like_dom_sf"/>
</dbReference>
<dbReference type="EMBL" id="JAIZAY010000004">
    <property type="protein sequence ID" value="KAJ8043011.1"/>
    <property type="molecule type" value="Genomic_DNA"/>
</dbReference>
<gene>
    <name evidence="3" type="ORF">HOLleu_09924</name>
</gene>
<dbReference type="Gene3D" id="2.60.40.10">
    <property type="entry name" value="Immunoglobulins"/>
    <property type="match status" value="1"/>
</dbReference>
<dbReference type="AlphaFoldDB" id="A0A9Q1CDL6"/>